<evidence type="ECO:0000313" key="1">
    <source>
        <dbReference type="EMBL" id="RSN67146.1"/>
    </source>
</evidence>
<protein>
    <submittedName>
        <fullName evidence="1">Uncharacterized protein</fullName>
    </submittedName>
</protein>
<dbReference type="RefSeq" id="WP_012308839.1">
    <property type="nucleotide sequence ID" value="NZ_RCOR01000049.1"/>
</dbReference>
<organism evidence="1 2">
    <name type="scientific">Candidatus Korarchaeum cryptofilum</name>
    <dbReference type="NCBI Taxonomy" id="498846"/>
    <lineage>
        <taxon>Archaea</taxon>
        <taxon>Thermoproteota</taxon>
        <taxon>Candidatus Korarchaeia</taxon>
        <taxon>Candidatus Korarchaeales</taxon>
        <taxon>Candidatus Korarchaeaceae</taxon>
        <taxon>Candidatus Korarchaeum</taxon>
    </lineage>
</organism>
<sequence length="82" mass="9635">MSEWARRAHHYLNSTGRFKNFKKMSEGQRYEVIKEGLLEFIRGNPIGEGEVEEALEWFIANRKVHEARAFAKIMGLKVGRKR</sequence>
<gene>
    <name evidence="1" type="ORF">D9Q81_08995</name>
</gene>
<name>A0A3R9PBA8_9CREN</name>
<evidence type="ECO:0000313" key="2">
    <source>
        <dbReference type="Proteomes" id="UP000278149"/>
    </source>
</evidence>
<dbReference type="GeneID" id="6093471"/>
<proteinExistence type="predicted"/>
<dbReference type="Proteomes" id="UP000278149">
    <property type="component" value="Unassembled WGS sequence"/>
</dbReference>
<comment type="caution">
    <text evidence="1">The sequence shown here is derived from an EMBL/GenBank/DDBJ whole genome shotgun (WGS) entry which is preliminary data.</text>
</comment>
<dbReference type="EMBL" id="RCOR01000049">
    <property type="protein sequence ID" value="RSN67146.1"/>
    <property type="molecule type" value="Genomic_DNA"/>
</dbReference>
<dbReference type="AlphaFoldDB" id="A0A3R9PBA8"/>
<reference evidence="1 2" key="1">
    <citation type="submission" date="2018-10" db="EMBL/GenBank/DDBJ databases">
        <title>Co-occurring genomic capacity for anaerobic methane metabolism and dissimilatory sulfite reduction discovered in the Korarchaeota.</title>
        <authorList>
            <person name="Mckay L.J."/>
            <person name="Dlakic M."/>
            <person name="Fields M.W."/>
            <person name="Delmont T.O."/>
            <person name="Eren A.M."/>
            <person name="Jay Z.J."/>
            <person name="Klingelsmith K.B."/>
            <person name="Rusch D.B."/>
            <person name="Inskeep W.P."/>
        </authorList>
    </citation>
    <scope>NUCLEOTIDE SEQUENCE [LARGE SCALE GENOMIC DNA]</scope>
    <source>
        <strain evidence="1 2">WS</strain>
    </source>
</reference>
<accession>A0A3R9PBA8</accession>